<organism evidence="3 4">
    <name type="scientific">Colletotrichum spinosum</name>
    <dbReference type="NCBI Taxonomy" id="1347390"/>
    <lineage>
        <taxon>Eukaryota</taxon>
        <taxon>Fungi</taxon>
        <taxon>Dikarya</taxon>
        <taxon>Ascomycota</taxon>
        <taxon>Pezizomycotina</taxon>
        <taxon>Sordariomycetes</taxon>
        <taxon>Hypocreomycetidae</taxon>
        <taxon>Glomerellales</taxon>
        <taxon>Glomerellaceae</taxon>
        <taxon>Colletotrichum</taxon>
        <taxon>Colletotrichum orbiculare species complex</taxon>
    </lineage>
</organism>
<protein>
    <recommendedName>
        <fullName evidence="5">HNH domain-containing protein</fullName>
    </recommendedName>
</protein>
<evidence type="ECO:0000313" key="4">
    <source>
        <dbReference type="Proteomes" id="UP000295083"/>
    </source>
</evidence>
<feature type="compositionally biased region" description="Basic residues" evidence="1">
    <location>
        <begin position="32"/>
        <end position="43"/>
    </location>
</feature>
<reference evidence="3 4" key="1">
    <citation type="submission" date="2018-11" db="EMBL/GenBank/DDBJ databases">
        <title>Genome sequence and assembly of Colletotrichum spinosum.</title>
        <authorList>
            <person name="Gan P."/>
            <person name="Shirasu K."/>
        </authorList>
    </citation>
    <scope>NUCLEOTIDE SEQUENCE [LARGE SCALE GENOMIC DNA]</scope>
    <source>
        <strain evidence="3 4">CBS 515.97</strain>
    </source>
</reference>
<dbReference type="PANTHER" id="PTHR37827:SF1">
    <property type="entry name" value="HNH DOMAIN-CONTAINING PROTEIN"/>
    <property type="match status" value="1"/>
</dbReference>
<dbReference type="Proteomes" id="UP000295083">
    <property type="component" value="Unassembled WGS sequence"/>
</dbReference>
<dbReference type="PANTHER" id="PTHR37827">
    <property type="entry name" value="TUDOR DOMAIN-CONTAINING PROTEIN"/>
    <property type="match status" value="1"/>
</dbReference>
<proteinExistence type="predicted"/>
<keyword evidence="4" id="KW-1185">Reference proteome</keyword>
<evidence type="ECO:0000313" key="3">
    <source>
        <dbReference type="EMBL" id="TDZ36875.1"/>
    </source>
</evidence>
<dbReference type="EMBL" id="QAPG01000028">
    <property type="protein sequence ID" value="TDZ36875.1"/>
    <property type="molecule type" value="Genomic_DNA"/>
</dbReference>
<feature type="region of interest" description="Disordered" evidence="1">
    <location>
        <begin position="26"/>
        <end position="58"/>
    </location>
</feature>
<name>A0A4R8QMM8_9PEZI</name>
<gene>
    <name evidence="3" type="ORF">C8035_v006502</name>
</gene>
<accession>A0A4R8QMM8</accession>
<evidence type="ECO:0008006" key="5">
    <source>
        <dbReference type="Google" id="ProtNLM"/>
    </source>
</evidence>
<dbReference type="InterPro" id="IPR003615">
    <property type="entry name" value="HNH_nuc"/>
</dbReference>
<keyword evidence="2" id="KW-0812">Transmembrane</keyword>
<feature type="transmembrane region" description="Helical" evidence="2">
    <location>
        <begin position="324"/>
        <end position="344"/>
    </location>
</feature>
<evidence type="ECO:0000256" key="2">
    <source>
        <dbReference type="SAM" id="Phobius"/>
    </source>
</evidence>
<dbReference type="CDD" id="cd00085">
    <property type="entry name" value="HNHc"/>
    <property type="match status" value="1"/>
</dbReference>
<sequence>MRAVDDEDTPQFEAFRDCLSAAIVSRITKPSSKPKRRPKKTKSTAKTEPQHEPPDENAVSAEDVVDFTSYLASETFECFPDPLKTLTHASFSADAALQTLLTLPLTGSDAADLLPTLSPSVADSLVAYNIINPTQQGAHEFLAPVLSEYVAVQTAPPPPPRSTRDQADGCELCGRDWIGLTYHHLIPRMVHEKVVKRGWHREEELNNVAWLCRLCHSFVHRFAGHEELARYYYTTALLLEQDEVVKFAQYASLVPLPDSHTQRIVKPVSQATTESSTYNPQPVMSATRYSKFELYTREYEWAIIDEEEEEELARRQRLRLRAGTQFFIAGIFVILVPAVCSFVWRHW</sequence>
<dbReference type="AlphaFoldDB" id="A0A4R8QMM8"/>
<comment type="caution">
    <text evidence="3">The sequence shown here is derived from an EMBL/GenBank/DDBJ whole genome shotgun (WGS) entry which is preliminary data.</text>
</comment>
<keyword evidence="2" id="KW-0472">Membrane</keyword>
<keyword evidence="2" id="KW-1133">Transmembrane helix</keyword>
<evidence type="ECO:0000256" key="1">
    <source>
        <dbReference type="SAM" id="MobiDB-lite"/>
    </source>
</evidence>